<keyword evidence="1" id="KW-0808">Transferase</keyword>
<sequence length="305" mass="34264">MRLFYVELCRRHRSRIPYIVHLEDNERLVTQNRLGLSQIDYQTIADGRHKLDNVGAAVMHPRKGTEFLRGAVGITALIDNLLETLPVSCPSQVFWPGYDPIFENPSPTAALRLRAQLGLTPQQRLTAYTGNVHTSNLNEVRHLYQAVARINQAGQPLLLLRTGQDIVPPVSRHETDLTRNVIHLGQLPRQDLPTLLRTSDILIQPGEVDEWNLYRVPSKLPEYLASSRPVLLPRANLGTVLTHGSNALIVDVGDAQTIAETVLDWLPRTNQLLKIGIRGGLFARRELSWEQAAQKVAKLYERAAT</sequence>
<comment type="caution">
    <text evidence="2">The sequence shown here is derived from an EMBL/GenBank/DDBJ whole genome shotgun (WGS) entry which is preliminary data.</text>
</comment>
<proteinExistence type="predicted"/>
<protein>
    <recommendedName>
        <fullName evidence="4">Glycosyltransferase family 4 protein</fullName>
    </recommendedName>
</protein>
<dbReference type="Proteomes" id="UP001138768">
    <property type="component" value="Unassembled WGS sequence"/>
</dbReference>
<dbReference type="GO" id="GO:0016757">
    <property type="term" value="F:glycosyltransferase activity"/>
    <property type="evidence" value="ECO:0007669"/>
    <property type="project" value="TreeGrafter"/>
</dbReference>
<accession>A0A9X0W857</accession>
<dbReference type="PANTHER" id="PTHR46401">
    <property type="entry name" value="GLYCOSYLTRANSFERASE WBBK-RELATED"/>
    <property type="match status" value="1"/>
</dbReference>
<gene>
    <name evidence="2" type="ORF">CKO42_08930</name>
</gene>
<dbReference type="Gene3D" id="3.40.50.2000">
    <property type="entry name" value="Glycogen Phosphorylase B"/>
    <property type="match status" value="1"/>
</dbReference>
<dbReference type="EMBL" id="NRRY01000011">
    <property type="protein sequence ID" value="MBK1618559.1"/>
    <property type="molecule type" value="Genomic_DNA"/>
</dbReference>
<dbReference type="AlphaFoldDB" id="A0A9X0W857"/>
<name>A0A9X0W857_9GAMM</name>
<evidence type="ECO:0008006" key="4">
    <source>
        <dbReference type="Google" id="ProtNLM"/>
    </source>
</evidence>
<evidence type="ECO:0000313" key="3">
    <source>
        <dbReference type="Proteomes" id="UP001138768"/>
    </source>
</evidence>
<dbReference type="Pfam" id="PF13692">
    <property type="entry name" value="Glyco_trans_1_4"/>
    <property type="match status" value="1"/>
</dbReference>
<dbReference type="GO" id="GO:0009103">
    <property type="term" value="P:lipopolysaccharide biosynthetic process"/>
    <property type="evidence" value="ECO:0007669"/>
    <property type="project" value="TreeGrafter"/>
</dbReference>
<reference evidence="2 3" key="1">
    <citation type="journal article" date="2020" name="Microorganisms">
        <title>Osmotic Adaptation and Compatible Solute Biosynthesis of Phototrophic Bacteria as Revealed from Genome Analyses.</title>
        <authorList>
            <person name="Imhoff J.F."/>
            <person name="Rahn T."/>
            <person name="Kunzel S."/>
            <person name="Keller A."/>
            <person name="Neulinger S.C."/>
        </authorList>
    </citation>
    <scope>NUCLEOTIDE SEQUENCE [LARGE SCALE GENOMIC DNA]</scope>
    <source>
        <strain evidence="2 3">DSM 25653</strain>
    </source>
</reference>
<dbReference type="RefSeq" id="WP_200242370.1">
    <property type="nucleotide sequence ID" value="NZ_NRRY01000011.1"/>
</dbReference>
<evidence type="ECO:0000313" key="2">
    <source>
        <dbReference type="EMBL" id="MBK1618559.1"/>
    </source>
</evidence>
<evidence type="ECO:0000256" key="1">
    <source>
        <dbReference type="ARBA" id="ARBA00022679"/>
    </source>
</evidence>
<dbReference type="PANTHER" id="PTHR46401:SF2">
    <property type="entry name" value="GLYCOSYLTRANSFERASE WBBK-RELATED"/>
    <property type="match status" value="1"/>
</dbReference>
<keyword evidence="3" id="KW-1185">Reference proteome</keyword>
<organism evidence="2 3">
    <name type="scientific">Lamprobacter modestohalophilus</name>
    <dbReference type="NCBI Taxonomy" id="1064514"/>
    <lineage>
        <taxon>Bacteria</taxon>
        <taxon>Pseudomonadati</taxon>
        <taxon>Pseudomonadota</taxon>
        <taxon>Gammaproteobacteria</taxon>
        <taxon>Chromatiales</taxon>
        <taxon>Chromatiaceae</taxon>
        <taxon>Lamprobacter</taxon>
    </lineage>
</organism>
<dbReference type="SUPFAM" id="SSF53756">
    <property type="entry name" value="UDP-Glycosyltransferase/glycogen phosphorylase"/>
    <property type="match status" value="1"/>
</dbReference>